<reference evidence="14 15" key="1">
    <citation type="submission" date="2019-03" db="EMBL/GenBank/DDBJ databases">
        <title>Genomic Encyclopedia of Archaeal and Bacterial Type Strains, Phase II (KMG-II): from individual species to whole genera.</title>
        <authorList>
            <person name="Goeker M."/>
        </authorList>
    </citation>
    <scope>NUCLEOTIDE SEQUENCE [LARGE SCALE GENOMIC DNA]</scope>
    <source>
        <strain evidence="14 15">DSM 28323</strain>
    </source>
</reference>
<dbReference type="Gene3D" id="3.90.650.10">
    <property type="entry name" value="PurM-like C-terminal domain"/>
    <property type="match status" value="1"/>
</dbReference>
<evidence type="ECO:0000256" key="6">
    <source>
        <dbReference type="ARBA" id="ARBA00022741"/>
    </source>
</evidence>
<dbReference type="InterPro" id="IPR016188">
    <property type="entry name" value="PurM-like_N"/>
</dbReference>
<dbReference type="PANTHER" id="PTHR10520:SF12">
    <property type="entry name" value="TRIFUNCTIONAL PURINE BIOSYNTHETIC PROTEIN ADENOSINE-3"/>
    <property type="match status" value="1"/>
</dbReference>
<sequence>MSLYSQRGVSAQKEEVHAAIQKLDQGLYAHAFCKIYPDFLCNDDAYVNIMHADGAGTKSILAYLYWKETGDITIWEGIARDAVAMNLDDLLCIGVTDQLLFSSTIDRNKLRIPGEVLQAVINGTQAFFDQLKTYGVNIHYLGGETADVGDVVRTIAVNGTMTSRWPKEKLITNEKIASGDVIVGFASAGKALYEHEYNSGLGSNGLTSARHDVLSKEYAEKYPETFETSLSEAVVYIGRNKMTETIEVPGFGDLQVGKLLLSPTRTYAPLVKQLLDQYFHQIHGMIHCSGGGQTKCMKYLPQAYKIVKDNLFEAPPIFQLIQQNSGADMREMYQVFNMGHRLEIFTNAVTATSMIEIAAKLGIEAKIVGRVEAAEKASLHLHTSAGEIIYEY</sequence>
<dbReference type="Pfam" id="PF02769">
    <property type="entry name" value="AIRS_C"/>
    <property type="match status" value="1"/>
</dbReference>
<dbReference type="InterPro" id="IPR036921">
    <property type="entry name" value="PurM-like_N_sf"/>
</dbReference>
<evidence type="ECO:0000256" key="5">
    <source>
        <dbReference type="ARBA" id="ARBA00022598"/>
    </source>
</evidence>
<evidence type="ECO:0000259" key="12">
    <source>
        <dbReference type="Pfam" id="PF00586"/>
    </source>
</evidence>
<dbReference type="InterPro" id="IPR036676">
    <property type="entry name" value="PurM-like_C_sf"/>
</dbReference>
<dbReference type="GO" id="GO:0046084">
    <property type="term" value="P:adenine biosynthetic process"/>
    <property type="evidence" value="ECO:0007669"/>
    <property type="project" value="TreeGrafter"/>
</dbReference>
<dbReference type="SUPFAM" id="SSF55326">
    <property type="entry name" value="PurM N-terminal domain-like"/>
    <property type="match status" value="1"/>
</dbReference>
<keyword evidence="15" id="KW-1185">Reference proteome</keyword>
<dbReference type="EC" id="6.3.3.1" evidence="3"/>
<evidence type="ECO:0000259" key="13">
    <source>
        <dbReference type="Pfam" id="PF02769"/>
    </source>
</evidence>
<evidence type="ECO:0000256" key="2">
    <source>
        <dbReference type="ARBA" id="ARBA00010280"/>
    </source>
</evidence>
<dbReference type="EMBL" id="SNWP01000010">
    <property type="protein sequence ID" value="TDO28252.1"/>
    <property type="molecule type" value="Genomic_DNA"/>
</dbReference>
<dbReference type="Gene3D" id="3.30.1330.10">
    <property type="entry name" value="PurM-like, N-terminal domain"/>
    <property type="match status" value="1"/>
</dbReference>
<keyword evidence="5 14" id="KW-0436">Ligase</keyword>
<dbReference type="GO" id="GO:0006189">
    <property type="term" value="P:'de novo' IMP biosynthetic process"/>
    <property type="evidence" value="ECO:0007669"/>
    <property type="project" value="UniProtKB-UniPathway"/>
</dbReference>
<evidence type="ECO:0000256" key="10">
    <source>
        <dbReference type="ARBA" id="ARBA00033093"/>
    </source>
</evidence>
<comment type="similarity">
    <text evidence="2">Belongs to the AIR synthase family.</text>
</comment>
<dbReference type="GO" id="GO:0005829">
    <property type="term" value="C:cytosol"/>
    <property type="evidence" value="ECO:0007669"/>
    <property type="project" value="TreeGrafter"/>
</dbReference>
<evidence type="ECO:0000256" key="1">
    <source>
        <dbReference type="ARBA" id="ARBA00004686"/>
    </source>
</evidence>
<dbReference type="PANTHER" id="PTHR10520">
    <property type="entry name" value="TRIFUNCTIONAL PURINE BIOSYNTHETIC PROTEIN ADENOSINE-3-RELATED"/>
    <property type="match status" value="1"/>
</dbReference>
<keyword evidence="7" id="KW-0067">ATP-binding</keyword>
<feature type="domain" description="PurM-like C-terminal" evidence="13">
    <location>
        <begin position="178"/>
        <end position="380"/>
    </location>
</feature>
<dbReference type="GO" id="GO:0004637">
    <property type="term" value="F:phosphoribosylamine-glycine ligase activity"/>
    <property type="evidence" value="ECO:0007669"/>
    <property type="project" value="TreeGrafter"/>
</dbReference>
<dbReference type="InterPro" id="IPR004733">
    <property type="entry name" value="PurM_cligase"/>
</dbReference>
<gene>
    <name evidence="14" type="ORF">BC659_0315</name>
</gene>
<comment type="catalytic activity">
    <reaction evidence="11">
        <text>2-formamido-N(1)-(5-O-phospho-beta-D-ribosyl)acetamidine + ATP = 5-amino-1-(5-phospho-beta-D-ribosyl)imidazole + ADP + phosphate + H(+)</text>
        <dbReference type="Rhea" id="RHEA:23032"/>
        <dbReference type="ChEBI" id="CHEBI:15378"/>
        <dbReference type="ChEBI" id="CHEBI:30616"/>
        <dbReference type="ChEBI" id="CHEBI:43474"/>
        <dbReference type="ChEBI" id="CHEBI:137981"/>
        <dbReference type="ChEBI" id="CHEBI:147287"/>
        <dbReference type="ChEBI" id="CHEBI:456216"/>
        <dbReference type="EC" id="6.3.3.1"/>
    </reaction>
</comment>
<accession>A0A4R6IZD3</accession>
<dbReference type="UniPathway" id="UPA00074">
    <property type="reaction ID" value="UER00129"/>
</dbReference>
<evidence type="ECO:0000256" key="11">
    <source>
        <dbReference type="ARBA" id="ARBA00049057"/>
    </source>
</evidence>
<evidence type="ECO:0000313" key="14">
    <source>
        <dbReference type="EMBL" id="TDO28252.1"/>
    </source>
</evidence>
<evidence type="ECO:0000256" key="3">
    <source>
        <dbReference type="ARBA" id="ARBA00013047"/>
    </source>
</evidence>
<evidence type="ECO:0000256" key="9">
    <source>
        <dbReference type="ARBA" id="ARBA00032931"/>
    </source>
</evidence>
<dbReference type="OrthoDB" id="9802507at2"/>
<dbReference type="Proteomes" id="UP000295741">
    <property type="component" value="Unassembled WGS sequence"/>
</dbReference>
<comment type="caution">
    <text evidence="14">The sequence shown here is derived from an EMBL/GenBank/DDBJ whole genome shotgun (WGS) entry which is preliminary data.</text>
</comment>
<evidence type="ECO:0000256" key="4">
    <source>
        <dbReference type="ARBA" id="ARBA00020367"/>
    </source>
</evidence>
<evidence type="ECO:0000256" key="7">
    <source>
        <dbReference type="ARBA" id="ARBA00022840"/>
    </source>
</evidence>
<proteinExistence type="inferred from homology"/>
<dbReference type="SUPFAM" id="SSF56042">
    <property type="entry name" value="PurM C-terminal domain-like"/>
    <property type="match status" value="1"/>
</dbReference>
<comment type="pathway">
    <text evidence="1">Purine metabolism; IMP biosynthesis via de novo pathway; 5-amino-1-(5-phospho-D-ribosyl)imidazole from N(2)-formyl-N(1)-(5-phospho-D-ribosyl)glycinamide: step 2/2.</text>
</comment>
<evidence type="ECO:0000256" key="8">
    <source>
        <dbReference type="ARBA" id="ARBA00031908"/>
    </source>
</evidence>
<feature type="domain" description="PurM-like N-terminal" evidence="12">
    <location>
        <begin position="43"/>
        <end position="162"/>
    </location>
</feature>
<keyword evidence="6" id="KW-0547">Nucleotide-binding</keyword>
<organism evidence="14 15">
    <name type="scientific">Sediminibacterium goheungense</name>
    <dbReference type="NCBI Taxonomy" id="1086393"/>
    <lineage>
        <taxon>Bacteria</taxon>
        <taxon>Pseudomonadati</taxon>
        <taxon>Bacteroidota</taxon>
        <taxon>Chitinophagia</taxon>
        <taxon>Chitinophagales</taxon>
        <taxon>Chitinophagaceae</taxon>
        <taxon>Sediminibacterium</taxon>
    </lineage>
</organism>
<dbReference type="InterPro" id="IPR010918">
    <property type="entry name" value="PurM-like_C_dom"/>
</dbReference>
<evidence type="ECO:0000313" key="15">
    <source>
        <dbReference type="Proteomes" id="UP000295741"/>
    </source>
</evidence>
<dbReference type="GO" id="GO:0004641">
    <property type="term" value="F:phosphoribosylformylglycinamidine cyclo-ligase activity"/>
    <property type="evidence" value="ECO:0007669"/>
    <property type="project" value="UniProtKB-EC"/>
</dbReference>
<protein>
    <recommendedName>
        <fullName evidence="4">Phosphoribosylformylglycinamidine cyclo-ligase</fullName>
        <ecNumber evidence="3">6.3.3.1</ecNumber>
    </recommendedName>
    <alternativeName>
        <fullName evidence="9">AIR synthase</fullName>
    </alternativeName>
    <alternativeName>
        <fullName evidence="10">AIRS</fullName>
    </alternativeName>
    <alternativeName>
        <fullName evidence="8">Phosphoribosyl-aminoimidazole synthetase</fullName>
    </alternativeName>
</protein>
<name>A0A4R6IZD3_9BACT</name>
<dbReference type="Pfam" id="PF00586">
    <property type="entry name" value="AIRS"/>
    <property type="match status" value="1"/>
</dbReference>
<dbReference type="RefSeq" id="WP_133472806.1">
    <property type="nucleotide sequence ID" value="NZ_SNWP01000010.1"/>
</dbReference>
<dbReference type="AlphaFoldDB" id="A0A4R6IZD3"/>
<dbReference type="GO" id="GO:0005524">
    <property type="term" value="F:ATP binding"/>
    <property type="evidence" value="ECO:0007669"/>
    <property type="project" value="UniProtKB-KW"/>
</dbReference>